<dbReference type="Proteomes" id="UP000476310">
    <property type="component" value="Unassembled WGS sequence"/>
</dbReference>
<evidence type="ECO:0000256" key="1">
    <source>
        <dbReference type="SAM" id="MobiDB-lite"/>
    </source>
</evidence>
<feature type="region of interest" description="Disordered" evidence="1">
    <location>
        <begin position="338"/>
        <end position="429"/>
    </location>
</feature>
<feature type="region of interest" description="Disordered" evidence="1">
    <location>
        <begin position="1021"/>
        <end position="1041"/>
    </location>
</feature>
<dbReference type="RefSeq" id="WP_164424348.1">
    <property type="nucleotide sequence ID" value="NZ_JAAIKT010000004.1"/>
</dbReference>
<dbReference type="AlphaFoldDB" id="A0A6G4A9J3"/>
<gene>
    <name evidence="2" type="ORF">G4H13_05470</name>
</gene>
<feature type="compositionally biased region" description="Basic and acidic residues" evidence="1">
    <location>
        <begin position="397"/>
        <end position="406"/>
    </location>
</feature>
<evidence type="ECO:0000313" key="3">
    <source>
        <dbReference type="Proteomes" id="UP000476310"/>
    </source>
</evidence>
<feature type="region of interest" description="Disordered" evidence="1">
    <location>
        <begin position="102"/>
        <end position="138"/>
    </location>
</feature>
<evidence type="ECO:0000313" key="2">
    <source>
        <dbReference type="EMBL" id="NEW69878.1"/>
    </source>
</evidence>
<accession>A0A6G4A9J3</accession>
<comment type="caution">
    <text evidence="2">The sequence shown here is derived from an EMBL/GenBank/DDBJ whole genome shotgun (WGS) entry which is preliminary data.</text>
</comment>
<feature type="compositionally biased region" description="Gly residues" evidence="1">
    <location>
        <begin position="372"/>
        <end position="381"/>
    </location>
</feature>
<protein>
    <submittedName>
        <fullName evidence="2">Uncharacterized protein</fullName>
    </submittedName>
</protein>
<organism evidence="2 3">
    <name type="scientific">Streptomyces rhizosphaericus</name>
    <dbReference type="NCBI Taxonomy" id="114699"/>
    <lineage>
        <taxon>Bacteria</taxon>
        <taxon>Bacillati</taxon>
        <taxon>Actinomycetota</taxon>
        <taxon>Actinomycetes</taxon>
        <taxon>Kitasatosporales</taxon>
        <taxon>Streptomycetaceae</taxon>
        <taxon>Streptomyces</taxon>
        <taxon>Streptomyces violaceusniger group</taxon>
    </lineage>
</organism>
<dbReference type="EMBL" id="JAAIKT010000004">
    <property type="protein sequence ID" value="NEW69878.1"/>
    <property type="molecule type" value="Genomic_DNA"/>
</dbReference>
<keyword evidence="3" id="KW-1185">Reference proteome</keyword>
<feature type="compositionally biased region" description="Basic and acidic residues" evidence="1">
    <location>
        <begin position="106"/>
        <end position="116"/>
    </location>
</feature>
<sequence length="1041" mass="112291">MALHVHAPIRVRLVGAVTPHELSLLERSVGDATRTALLTARREVLDARGTNRRIVLDRPAVAFCGLPTTAGERERAAEAVARGVTFGLSSSGLLRPRRHAGARVAGRTEEPFDASRADGGGTRRSYRVPSYDQAGTEVPVPLVDEETAAPSTPRRTAARTVRAEEALQLAWEAYVARSGAVWPPGADGYPGYAGSVLVNGRVQRMLVWVTEVRAIQEDGSVLPEDIDGKYQPFAFVEVYEAGSGRSEFRARSLEAELSTAVLLGGDEPATVEAIERTVQEFLAGEHAPDNAPLRDPVTRRRYAEWMMREVPAHYVIRRIQGRQRFAVVDPATESPIRFVTAAPTADVPETGPVQEPEAGPEPPSEELDTARGGEGPGGRPGAGPTPYGAPVGGPLGGREDGPRDGRWPTGLTGEPLNCAPYGGEPSLHDLPHGRDRLAADIRRIARLLDVPECPFPGRFALNCARAIAARARGVGLASVTSGVTTDVTVRSDGRGNNGFLDLRPGQAPELQYLRLLAEITGLVSRLSSDITSAYAHPDNAGLVRREADSPTADASSWIFRFVVEMFEELSTACTHLFAETCRVLLLQQLRSSRAAIAQRRGERAEETLEHFDRVLDVLGGSVVKLIVLRRAVRHAERLGATGTLREVLSRRELRYRAGYHESLYEAPAPIESVSSRTLADLADARIERQGTCYVAVSGGRSWSVSDLDAGINARRALVNQVDPLFLQIGDLEDLFRTAQTDPGHTGAFLADLLTQMAKANSEMTAKASEPDDGAFFALETSQWVEVQGGGKDRRGLWFELHGIHQMADDQLRPYVGDPPEYIAGVNRAIMRKAGLDQLLQVFATAGIVVLGLLCAPLGAAVAGLVTGAASIALATRDFLAAQEKEELYRSLEDPEALLRWQDVETEKLLAAIGIAFSVFDLAHVAGGARAIARDAAQVWRAGRQLGGEAAMSAARQLLVRNMTEQMLRHALAQAVTEYAVMQAMEVIVPRVVAPVLGPWIREQALQHGTLSEVDADLRLLAGEQPELSPAPPAAAPPKEQR</sequence>
<reference evidence="2" key="1">
    <citation type="submission" date="2020-02" db="EMBL/GenBank/DDBJ databases">
        <title>A new Streptomyces sp. for controlling soil-borne diseases.</title>
        <authorList>
            <person name="Li X."/>
            <person name="Tian Y."/>
            <person name="Gao K."/>
        </authorList>
    </citation>
    <scope>NUCLEOTIDE SEQUENCE [LARGE SCALE GENOMIC DNA]</scope>
    <source>
        <strain evidence="2">0250</strain>
    </source>
</reference>
<proteinExistence type="predicted"/>
<name>A0A6G4A9J3_9ACTN</name>